<sequence>MACEPAGFLGNLMPLISILYFSLGCRFKKKFNHITRYSDEYDEILEIPLYLTWNLKTYL</sequence>
<keyword evidence="1" id="KW-0812">Transmembrane</keyword>
<reference evidence="2 3" key="1">
    <citation type="submission" date="2018-05" db="EMBL/GenBank/DDBJ databases">
        <title>Draft genome of Methanospirillum stamsii Pt1.</title>
        <authorList>
            <person name="Dueholm M.S."/>
            <person name="Nielsen P.H."/>
            <person name="Bakmann L.F."/>
            <person name="Otzen D.E."/>
        </authorList>
    </citation>
    <scope>NUCLEOTIDE SEQUENCE [LARGE SCALE GENOMIC DNA]</scope>
    <source>
        <strain evidence="2 3">Pt1</strain>
    </source>
</reference>
<name>A0A2V2NAR0_9EURY</name>
<evidence type="ECO:0000313" key="3">
    <source>
        <dbReference type="Proteomes" id="UP000245934"/>
    </source>
</evidence>
<dbReference type="AlphaFoldDB" id="A0A2V2NAR0"/>
<dbReference type="EMBL" id="QGMZ01000006">
    <property type="protein sequence ID" value="PWR75830.1"/>
    <property type="molecule type" value="Genomic_DNA"/>
</dbReference>
<organism evidence="2 3">
    <name type="scientific">Methanospirillum stamsii</name>
    <dbReference type="NCBI Taxonomy" id="1277351"/>
    <lineage>
        <taxon>Archaea</taxon>
        <taxon>Methanobacteriati</taxon>
        <taxon>Methanobacteriota</taxon>
        <taxon>Stenosarchaea group</taxon>
        <taxon>Methanomicrobia</taxon>
        <taxon>Methanomicrobiales</taxon>
        <taxon>Methanospirillaceae</taxon>
        <taxon>Methanospirillum</taxon>
    </lineage>
</organism>
<feature type="transmembrane region" description="Helical" evidence="1">
    <location>
        <begin position="6"/>
        <end position="23"/>
    </location>
</feature>
<gene>
    <name evidence="2" type="ORF">DLD82_01820</name>
</gene>
<dbReference type="Proteomes" id="UP000245934">
    <property type="component" value="Unassembled WGS sequence"/>
</dbReference>
<protein>
    <submittedName>
        <fullName evidence="2">Uncharacterized protein</fullName>
    </submittedName>
</protein>
<evidence type="ECO:0000256" key="1">
    <source>
        <dbReference type="SAM" id="Phobius"/>
    </source>
</evidence>
<accession>A0A2V2NAR0</accession>
<keyword evidence="3" id="KW-1185">Reference proteome</keyword>
<comment type="caution">
    <text evidence="2">The sequence shown here is derived from an EMBL/GenBank/DDBJ whole genome shotgun (WGS) entry which is preliminary data.</text>
</comment>
<keyword evidence="1" id="KW-1133">Transmembrane helix</keyword>
<evidence type="ECO:0000313" key="2">
    <source>
        <dbReference type="EMBL" id="PWR75830.1"/>
    </source>
</evidence>
<proteinExistence type="predicted"/>
<keyword evidence="1" id="KW-0472">Membrane</keyword>